<evidence type="ECO:0000313" key="3">
    <source>
        <dbReference type="EMBL" id="OJJ80939.1"/>
    </source>
</evidence>
<gene>
    <name evidence="3" type="ORF">ASPGLDRAFT_50918</name>
</gene>
<dbReference type="OrthoDB" id="21214at2759"/>
<dbReference type="GO" id="GO:0031511">
    <property type="term" value="C:Mis6-Sim4 complex"/>
    <property type="evidence" value="ECO:0007669"/>
    <property type="project" value="InterPro"/>
</dbReference>
<feature type="compositionally biased region" description="Polar residues" evidence="2">
    <location>
        <begin position="212"/>
        <end position="229"/>
    </location>
</feature>
<accession>A0A1L9VAN3</accession>
<evidence type="ECO:0008006" key="5">
    <source>
        <dbReference type="Google" id="ProtNLM"/>
    </source>
</evidence>
<sequence>MDSTRTVSELKASFIRAQVRILSESLEPAENWRDYAVETEEADLSDKVVEDVMQKVNATLKQHNRIVYSSQAIHHVAQQVASLYWSAVSQEAHSLGSNEKGVEKTVDLSNQLNIAKLSTRLEHPSANEEERMRYRQLRERLTELNEQRQQRQRRLDELRRLQRLLEPFLEPQRNIQPNLITRDGELAQELEKMRMLVARVGGRIGQKKGPSDGSSQTENGPYPTGSNQKLEALFDLDS</sequence>
<evidence type="ECO:0000256" key="1">
    <source>
        <dbReference type="SAM" id="Coils"/>
    </source>
</evidence>
<dbReference type="STRING" id="1160497.A0A1L9VAN3"/>
<dbReference type="InterPro" id="IPR025207">
    <property type="entry name" value="Sim4_Fta4"/>
</dbReference>
<dbReference type="VEuPathDB" id="FungiDB:ASPGLDRAFT_50918"/>
<name>A0A1L9VAN3_ASPGL</name>
<dbReference type="PANTHER" id="PTHR42040:SF1">
    <property type="entry name" value="INNER KINETOCHORE SUBUNIT FTA4"/>
    <property type="match status" value="1"/>
</dbReference>
<keyword evidence="1" id="KW-0175">Coiled coil</keyword>
<evidence type="ECO:0000313" key="4">
    <source>
        <dbReference type="Proteomes" id="UP000184300"/>
    </source>
</evidence>
<protein>
    <recommendedName>
        <fullName evidence="5">Kinetochore protein fta4</fullName>
    </recommendedName>
</protein>
<dbReference type="GeneID" id="34463673"/>
<keyword evidence="4" id="KW-1185">Reference proteome</keyword>
<dbReference type="RefSeq" id="XP_022397637.1">
    <property type="nucleotide sequence ID" value="XM_022547412.1"/>
</dbReference>
<organism evidence="3 4">
    <name type="scientific">Aspergillus glaucus CBS 516.65</name>
    <dbReference type="NCBI Taxonomy" id="1160497"/>
    <lineage>
        <taxon>Eukaryota</taxon>
        <taxon>Fungi</taxon>
        <taxon>Dikarya</taxon>
        <taxon>Ascomycota</taxon>
        <taxon>Pezizomycotina</taxon>
        <taxon>Eurotiomycetes</taxon>
        <taxon>Eurotiomycetidae</taxon>
        <taxon>Eurotiales</taxon>
        <taxon>Aspergillaceae</taxon>
        <taxon>Aspergillus</taxon>
        <taxon>Aspergillus subgen. Aspergillus</taxon>
    </lineage>
</organism>
<dbReference type="AlphaFoldDB" id="A0A1L9VAN3"/>
<proteinExistence type="predicted"/>
<feature type="coiled-coil region" evidence="1">
    <location>
        <begin position="127"/>
        <end position="164"/>
    </location>
</feature>
<feature type="region of interest" description="Disordered" evidence="2">
    <location>
        <begin position="201"/>
        <end position="238"/>
    </location>
</feature>
<dbReference type="Pfam" id="PF13093">
    <property type="entry name" value="FTA4"/>
    <property type="match status" value="1"/>
</dbReference>
<dbReference type="PANTHER" id="PTHR42040">
    <property type="entry name" value="INNER KINETOCHORE SUBUNIT FTA4"/>
    <property type="match status" value="1"/>
</dbReference>
<reference evidence="4" key="1">
    <citation type="journal article" date="2017" name="Genome Biol.">
        <title>Comparative genomics reveals high biological diversity and specific adaptations in the industrially and medically important fungal genus Aspergillus.</title>
        <authorList>
            <person name="de Vries R.P."/>
            <person name="Riley R."/>
            <person name="Wiebenga A."/>
            <person name="Aguilar-Osorio G."/>
            <person name="Amillis S."/>
            <person name="Uchima C.A."/>
            <person name="Anderluh G."/>
            <person name="Asadollahi M."/>
            <person name="Askin M."/>
            <person name="Barry K."/>
            <person name="Battaglia E."/>
            <person name="Bayram O."/>
            <person name="Benocci T."/>
            <person name="Braus-Stromeyer S.A."/>
            <person name="Caldana C."/>
            <person name="Canovas D."/>
            <person name="Cerqueira G.C."/>
            <person name="Chen F."/>
            <person name="Chen W."/>
            <person name="Choi C."/>
            <person name="Clum A."/>
            <person name="Dos Santos R.A."/>
            <person name="Damasio A.R."/>
            <person name="Diallinas G."/>
            <person name="Emri T."/>
            <person name="Fekete E."/>
            <person name="Flipphi M."/>
            <person name="Freyberg S."/>
            <person name="Gallo A."/>
            <person name="Gournas C."/>
            <person name="Habgood R."/>
            <person name="Hainaut M."/>
            <person name="Harispe M.L."/>
            <person name="Henrissat B."/>
            <person name="Hilden K.S."/>
            <person name="Hope R."/>
            <person name="Hossain A."/>
            <person name="Karabika E."/>
            <person name="Karaffa L."/>
            <person name="Karanyi Z."/>
            <person name="Krasevec N."/>
            <person name="Kuo A."/>
            <person name="Kusch H."/>
            <person name="LaButti K."/>
            <person name="Lagendijk E.L."/>
            <person name="Lapidus A."/>
            <person name="Levasseur A."/>
            <person name="Lindquist E."/>
            <person name="Lipzen A."/>
            <person name="Logrieco A.F."/>
            <person name="MacCabe A."/>
            <person name="Maekelae M.R."/>
            <person name="Malavazi I."/>
            <person name="Melin P."/>
            <person name="Meyer V."/>
            <person name="Mielnichuk N."/>
            <person name="Miskei M."/>
            <person name="Molnar A.P."/>
            <person name="Mule G."/>
            <person name="Ngan C.Y."/>
            <person name="Orejas M."/>
            <person name="Orosz E."/>
            <person name="Ouedraogo J.P."/>
            <person name="Overkamp K.M."/>
            <person name="Park H.-S."/>
            <person name="Perrone G."/>
            <person name="Piumi F."/>
            <person name="Punt P.J."/>
            <person name="Ram A.F."/>
            <person name="Ramon A."/>
            <person name="Rauscher S."/>
            <person name="Record E."/>
            <person name="Riano-Pachon D.M."/>
            <person name="Robert V."/>
            <person name="Roehrig J."/>
            <person name="Ruller R."/>
            <person name="Salamov A."/>
            <person name="Salih N.S."/>
            <person name="Samson R.A."/>
            <person name="Sandor E."/>
            <person name="Sanguinetti M."/>
            <person name="Schuetze T."/>
            <person name="Sepcic K."/>
            <person name="Shelest E."/>
            <person name="Sherlock G."/>
            <person name="Sophianopoulou V."/>
            <person name="Squina F.M."/>
            <person name="Sun H."/>
            <person name="Susca A."/>
            <person name="Todd R.B."/>
            <person name="Tsang A."/>
            <person name="Unkles S.E."/>
            <person name="van de Wiele N."/>
            <person name="van Rossen-Uffink D."/>
            <person name="Oliveira J.V."/>
            <person name="Vesth T.C."/>
            <person name="Visser J."/>
            <person name="Yu J.-H."/>
            <person name="Zhou M."/>
            <person name="Andersen M.R."/>
            <person name="Archer D.B."/>
            <person name="Baker S.E."/>
            <person name="Benoit I."/>
            <person name="Brakhage A.A."/>
            <person name="Braus G.H."/>
            <person name="Fischer R."/>
            <person name="Frisvad J.C."/>
            <person name="Goldman G.H."/>
            <person name="Houbraken J."/>
            <person name="Oakley B."/>
            <person name="Pocsi I."/>
            <person name="Scazzocchio C."/>
            <person name="Seiboth B."/>
            <person name="vanKuyk P.A."/>
            <person name="Wortman J."/>
            <person name="Dyer P.S."/>
            <person name="Grigoriev I.V."/>
        </authorList>
    </citation>
    <scope>NUCLEOTIDE SEQUENCE [LARGE SCALE GENOMIC DNA]</scope>
    <source>
        <strain evidence="4">CBS 516.65</strain>
    </source>
</reference>
<evidence type="ECO:0000256" key="2">
    <source>
        <dbReference type="SAM" id="MobiDB-lite"/>
    </source>
</evidence>
<dbReference type="EMBL" id="KV878908">
    <property type="protein sequence ID" value="OJJ80939.1"/>
    <property type="molecule type" value="Genomic_DNA"/>
</dbReference>
<dbReference type="Proteomes" id="UP000184300">
    <property type="component" value="Unassembled WGS sequence"/>
</dbReference>